<evidence type="ECO:0000313" key="2">
    <source>
        <dbReference type="EMBL" id="RYR77455.1"/>
    </source>
</evidence>
<feature type="compositionally biased region" description="Polar residues" evidence="1">
    <location>
        <begin position="347"/>
        <end position="358"/>
    </location>
</feature>
<sequence>MVLVARAISGPQLRPTLAPIPAKLVPIPNTIRFLQSQCIRTPKRNLFCRCVLSPSFSSLEDWDWNRWTRHFSQIEHAESFASLLQFQLEDAIEREDFREAARVKRAINEAASEDTVAEIMSQLKNAIDEERYHDASRLCRCSGSGLVHFNSSNYLASSLLTANVHKTVHYSSYKLEAMVWIGDGIGWWVGYTKDSDDPFGRIIHVSPGMGRFVGRSYSPRQLITGSPGTPIFEIYVVKDADSTYHMQVVYLRQAKGNSMSSPPSTVAKSPSKPEVENTSSVEMQEDKEKVEINDEKNRNIEGTTEEGIKSVINFLKEKIPGLKVKVMNVNVEEEGVEGHDSIKQFMQESSNKTSSSENPGEESNDLDKPDEISFKADSDGSEEKDLDMKLFIGGVVHNNDDTPAKDEYIRLPAEIEDMERDSFLLHVPRGNLDYQAREQKSPNSNMAALAAQGVPELMPSDVAKAFWASDKVSSKVSKSIREIVNLAINQAQKKRRLSEYTSFSRITTSRGDLDPFDGLYVGAFGPYGTEVVQLKRKFGHWNDVDNEHNPSDVEFFEYVEAVKLTGDLNVPAGQVTFRAKIGRGNRNTNRGLYPNEIGVDASYKGQGRIADFGFRNPKWVDGELLMLNGKGFGPHTKGADIAFLYVVPEQSFIVLFNRLKLPE</sequence>
<gene>
    <name evidence="2" type="ORF">Ahy_A01g001926</name>
</gene>
<dbReference type="InterPro" id="IPR044680">
    <property type="entry name" value="EX1/2"/>
</dbReference>
<feature type="compositionally biased region" description="Basic and acidic residues" evidence="1">
    <location>
        <begin position="365"/>
        <end position="381"/>
    </location>
</feature>
<reference evidence="2 3" key="1">
    <citation type="submission" date="2019-01" db="EMBL/GenBank/DDBJ databases">
        <title>Sequencing of cultivated peanut Arachis hypogaea provides insights into genome evolution and oil improvement.</title>
        <authorList>
            <person name="Chen X."/>
        </authorList>
    </citation>
    <scope>NUCLEOTIDE SEQUENCE [LARGE SCALE GENOMIC DNA]</scope>
    <source>
        <strain evidence="3">cv. Fuhuasheng</strain>
        <tissue evidence="2">Leaves</tissue>
    </source>
</reference>
<evidence type="ECO:0000256" key="1">
    <source>
        <dbReference type="SAM" id="MobiDB-lite"/>
    </source>
</evidence>
<dbReference type="GO" id="GO:0010343">
    <property type="term" value="P:singlet oxygen-mediated programmed cell death"/>
    <property type="evidence" value="ECO:0007669"/>
    <property type="project" value="InterPro"/>
</dbReference>
<protein>
    <submittedName>
        <fullName evidence="2">Uncharacterized protein</fullName>
    </submittedName>
</protein>
<evidence type="ECO:0000313" key="3">
    <source>
        <dbReference type="Proteomes" id="UP000289738"/>
    </source>
</evidence>
<keyword evidence="3" id="KW-1185">Reference proteome</keyword>
<feature type="region of interest" description="Disordered" evidence="1">
    <location>
        <begin position="256"/>
        <end position="298"/>
    </location>
</feature>
<dbReference type="PANTHER" id="PTHR33917">
    <property type="entry name" value="PROTEIN EXECUTER 1, CHLOROPLASTIC"/>
    <property type="match status" value="1"/>
</dbReference>
<proteinExistence type="predicted"/>
<comment type="caution">
    <text evidence="2">The sequence shown here is derived from an EMBL/GenBank/DDBJ whole genome shotgun (WGS) entry which is preliminary data.</text>
</comment>
<organism evidence="2 3">
    <name type="scientific">Arachis hypogaea</name>
    <name type="common">Peanut</name>
    <dbReference type="NCBI Taxonomy" id="3818"/>
    <lineage>
        <taxon>Eukaryota</taxon>
        <taxon>Viridiplantae</taxon>
        <taxon>Streptophyta</taxon>
        <taxon>Embryophyta</taxon>
        <taxon>Tracheophyta</taxon>
        <taxon>Spermatophyta</taxon>
        <taxon>Magnoliopsida</taxon>
        <taxon>eudicotyledons</taxon>
        <taxon>Gunneridae</taxon>
        <taxon>Pentapetalae</taxon>
        <taxon>rosids</taxon>
        <taxon>fabids</taxon>
        <taxon>Fabales</taxon>
        <taxon>Fabaceae</taxon>
        <taxon>Papilionoideae</taxon>
        <taxon>50 kb inversion clade</taxon>
        <taxon>dalbergioids sensu lato</taxon>
        <taxon>Dalbergieae</taxon>
        <taxon>Pterocarpus clade</taxon>
        <taxon>Arachis</taxon>
    </lineage>
</organism>
<dbReference type="GO" id="GO:0042651">
    <property type="term" value="C:thylakoid membrane"/>
    <property type="evidence" value="ECO:0007669"/>
    <property type="project" value="TreeGrafter"/>
</dbReference>
<accession>A0A445EPP3</accession>
<dbReference type="Pfam" id="PF12014">
    <property type="entry name" value="Cyclin_D1_bind"/>
    <property type="match status" value="1"/>
</dbReference>
<name>A0A445EPP3_ARAHY</name>
<dbReference type="EMBL" id="SDMP01000001">
    <property type="protein sequence ID" value="RYR77455.1"/>
    <property type="molecule type" value="Genomic_DNA"/>
</dbReference>
<feature type="compositionally biased region" description="Basic and acidic residues" evidence="1">
    <location>
        <begin position="284"/>
        <end position="298"/>
    </location>
</feature>
<dbReference type="Proteomes" id="UP000289738">
    <property type="component" value="Chromosome A01"/>
</dbReference>
<feature type="compositionally biased region" description="Polar residues" evidence="1">
    <location>
        <begin position="256"/>
        <end position="268"/>
    </location>
</feature>
<feature type="region of interest" description="Disordered" evidence="1">
    <location>
        <begin position="347"/>
        <end position="381"/>
    </location>
</feature>
<dbReference type="AlphaFoldDB" id="A0A445EPP3"/>
<dbReference type="STRING" id="3818.A0A445EPP3"/>
<dbReference type="PANTHER" id="PTHR33917:SF2">
    <property type="entry name" value="PROTEIN EXECUTER 2, CHLOROPLASTIC"/>
    <property type="match status" value="1"/>
</dbReference>